<dbReference type="GO" id="GO:0005783">
    <property type="term" value="C:endoplasmic reticulum"/>
    <property type="evidence" value="ECO:0007669"/>
    <property type="project" value="UniProtKB-ARBA"/>
</dbReference>
<dbReference type="InterPro" id="IPR036869">
    <property type="entry name" value="J_dom_sf"/>
</dbReference>
<dbReference type="VEuPathDB" id="FungiDB:sscle_05g045050"/>
<evidence type="ECO:0000313" key="5">
    <source>
        <dbReference type="Proteomes" id="UP000177798"/>
    </source>
</evidence>
<proteinExistence type="predicted"/>
<feature type="compositionally biased region" description="Polar residues" evidence="2">
    <location>
        <begin position="90"/>
        <end position="125"/>
    </location>
</feature>
<dbReference type="InterPro" id="IPR051100">
    <property type="entry name" value="DnaJ_subfamily_B/C"/>
</dbReference>
<dbReference type="Pfam" id="PF00226">
    <property type="entry name" value="DnaJ"/>
    <property type="match status" value="1"/>
</dbReference>
<evidence type="ECO:0000256" key="1">
    <source>
        <dbReference type="SAM" id="Coils"/>
    </source>
</evidence>
<dbReference type="PANTHER" id="PTHR43908:SF3">
    <property type="entry name" value="AT29763P-RELATED"/>
    <property type="match status" value="1"/>
</dbReference>
<organism evidence="4 5">
    <name type="scientific">Sclerotinia sclerotiorum (strain ATCC 18683 / 1980 / Ss-1)</name>
    <name type="common">White mold</name>
    <name type="synonym">Whetzelinia sclerotiorum</name>
    <dbReference type="NCBI Taxonomy" id="665079"/>
    <lineage>
        <taxon>Eukaryota</taxon>
        <taxon>Fungi</taxon>
        <taxon>Dikarya</taxon>
        <taxon>Ascomycota</taxon>
        <taxon>Pezizomycotina</taxon>
        <taxon>Leotiomycetes</taxon>
        <taxon>Helotiales</taxon>
        <taxon>Sclerotiniaceae</taxon>
        <taxon>Sclerotinia</taxon>
    </lineage>
</organism>
<evidence type="ECO:0000313" key="4">
    <source>
        <dbReference type="EMBL" id="APA09735.1"/>
    </source>
</evidence>
<name>A0A1D9Q467_SCLS1</name>
<dbReference type="AlphaFoldDB" id="A0A1D9Q467"/>
<dbReference type="InterPro" id="IPR018253">
    <property type="entry name" value="DnaJ_domain_CS"/>
</dbReference>
<dbReference type="PRINTS" id="PR00625">
    <property type="entry name" value="JDOMAIN"/>
</dbReference>
<dbReference type="EMBL" id="CP017818">
    <property type="protein sequence ID" value="APA09735.1"/>
    <property type="molecule type" value="Genomic_DNA"/>
</dbReference>
<reference evidence="5" key="1">
    <citation type="journal article" date="2017" name="Genome Biol. Evol.">
        <title>The complete genome sequence of the phytopathogenic fungus Sclerotinia sclerotiorum reveals insights into the genome architecture of broad host range pathogens.</title>
        <authorList>
            <person name="Derbyshire M."/>
            <person name="Denton-Giles M."/>
            <person name="Hegedus D."/>
            <person name="Seifbarghy S."/>
            <person name="Rollins J."/>
            <person name="van Kan J."/>
            <person name="Seidl M.F."/>
            <person name="Faino L."/>
            <person name="Mbengue M."/>
            <person name="Navaud O."/>
            <person name="Raffaele S."/>
            <person name="Hammond-Kosack K."/>
            <person name="Heard S."/>
            <person name="Oliver R."/>
        </authorList>
    </citation>
    <scope>NUCLEOTIDE SEQUENCE [LARGE SCALE GENOMIC DNA]</scope>
    <source>
        <strain evidence="5">ATCC 18683 / 1980 / Ss-1</strain>
    </source>
</reference>
<sequence length="344" mass="40387">MSLVSVTDDYYMILEVVQTATLDQITKSYKQQALKLHPDKNPRHDATEAFQLLGKAYETLRDGDKRQAYDLIYPSVPKVRAPPEVKQNPLAKQNHQAKQNPQAKQNTPAKQTSQTQYSEASSPQAEQRPHTRKSEALSETAQIAILQKSKQEREVEWQALKNSYDSSILELHKEIQWLQQEIKTLDNIEAFETRKKARESNWGTWIVSSKGKKVEDVDNEDEKEHKENERQKRGIERDWKKMRLELARTLLKELERLIKDAEKKHDAEDLEDDLKMGVLYKIWSREAEERQEREKMERGRKGGKMQEKERVELEGTSKIWKQEQEKQKKEVGEPLGKEEKENKK</sequence>
<feature type="domain" description="J" evidence="3">
    <location>
        <begin position="9"/>
        <end position="73"/>
    </location>
</feature>
<feature type="coiled-coil region" evidence="1">
    <location>
        <begin position="244"/>
        <end position="271"/>
    </location>
</feature>
<dbReference type="InterPro" id="IPR001623">
    <property type="entry name" value="DnaJ_domain"/>
</dbReference>
<gene>
    <name evidence="4" type="ORF">sscle_05g045050</name>
</gene>
<dbReference type="OrthoDB" id="442087at2759"/>
<dbReference type="Proteomes" id="UP000177798">
    <property type="component" value="Chromosome 5"/>
</dbReference>
<evidence type="ECO:0000259" key="3">
    <source>
        <dbReference type="PROSITE" id="PS50076"/>
    </source>
</evidence>
<dbReference type="PROSITE" id="PS50076">
    <property type="entry name" value="DNAJ_2"/>
    <property type="match status" value="1"/>
</dbReference>
<accession>A0A1D9Q467</accession>
<dbReference type="KEGG" id="ssl:SS1G_06070"/>
<protein>
    <recommendedName>
        <fullName evidence="3">J domain-containing protein</fullName>
    </recommendedName>
</protein>
<evidence type="ECO:0000256" key="2">
    <source>
        <dbReference type="SAM" id="MobiDB-lite"/>
    </source>
</evidence>
<feature type="region of interest" description="Disordered" evidence="2">
    <location>
        <begin position="288"/>
        <end position="344"/>
    </location>
</feature>
<feature type="region of interest" description="Disordered" evidence="2">
    <location>
        <begin position="213"/>
        <end position="233"/>
    </location>
</feature>
<dbReference type="Gene3D" id="1.10.287.110">
    <property type="entry name" value="DnaJ domain"/>
    <property type="match status" value="1"/>
</dbReference>
<dbReference type="OMA" id="QAYKLKA"/>
<dbReference type="SUPFAM" id="SSF46565">
    <property type="entry name" value="Chaperone J-domain"/>
    <property type="match status" value="1"/>
</dbReference>
<feature type="region of interest" description="Disordered" evidence="2">
    <location>
        <begin position="80"/>
        <end position="138"/>
    </location>
</feature>
<dbReference type="PANTHER" id="PTHR43908">
    <property type="entry name" value="AT29763P-RELATED"/>
    <property type="match status" value="1"/>
</dbReference>
<dbReference type="RefSeq" id="XP_001593148.1">
    <property type="nucleotide sequence ID" value="XM_001593098.1"/>
</dbReference>
<feature type="compositionally biased region" description="Basic and acidic residues" evidence="2">
    <location>
        <begin position="127"/>
        <end position="136"/>
    </location>
</feature>
<keyword evidence="1" id="KW-0175">Coiled coil</keyword>
<dbReference type="SMART" id="SM00271">
    <property type="entry name" value="DnaJ"/>
    <property type="match status" value="1"/>
</dbReference>
<dbReference type="PROSITE" id="PS00636">
    <property type="entry name" value="DNAJ_1"/>
    <property type="match status" value="1"/>
</dbReference>
<dbReference type="CDD" id="cd06257">
    <property type="entry name" value="DnaJ"/>
    <property type="match status" value="1"/>
</dbReference>